<dbReference type="GO" id="GO:0004712">
    <property type="term" value="F:protein serine/threonine/tyrosine kinase activity"/>
    <property type="evidence" value="ECO:0007669"/>
    <property type="project" value="UniProtKB-EC"/>
</dbReference>
<evidence type="ECO:0000256" key="6">
    <source>
        <dbReference type="ARBA" id="ARBA00022777"/>
    </source>
</evidence>
<feature type="domain" description="Protein kinase" evidence="13">
    <location>
        <begin position="224"/>
        <end position="550"/>
    </location>
</feature>
<keyword evidence="7 11" id="KW-0067">ATP-binding</keyword>
<evidence type="ECO:0000256" key="7">
    <source>
        <dbReference type="ARBA" id="ARBA00022840"/>
    </source>
</evidence>
<keyword evidence="3" id="KW-0723">Serine/threonine-protein kinase</keyword>
<comment type="catalytic activity">
    <reaction evidence="8">
        <text>L-seryl-[protein] + ATP = O-phospho-L-seryl-[protein] + ADP + H(+)</text>
        <dbReference type="Rhea" id="RHEA:17989"/>
        <dbReference type="Rhea" id="RHEA-COMP:9863"/>
        <dbReference type="Rhea" id="RHEA-COMP:11604"/>
        <dbReference type="ChEBI" id="CHEBI:15378"/>
        <dbReference type="ChEBI" id="CHEBI:29999"/>
        <dbReference type="ChEBI" id="CHEBI:30616"/>
        <dbReference type="ChEBI" id="CHEBI:83421"/>
        <dbReference type="ChEBI" id="CHEBI:456216"/>
        <dbReference type="EC" id="2.7.12.1"/>
    </reaction>
</comment>
<evidence type="ECO:0000256" key="5">
    <source>
        <dbReference type="ARBA" id="ARBA00022741"/>
    </source>
</evidence>
<feature type="region of interest" description="Disordered" evidence="12">
    <location>
        <begin position="462"/>
        <end position="491"/>
    </location>
</feature>
<name>A0A267F9G2_9PLAT</name>
<evidence type="ECO:0000256" key="8">
    <source>
        <dbReference type="ARBA" id="ARBA00049003"/>
    </source>
</evidence>
<keyword evidence="4" id="KW-0808">Transferase</keyword>
<dbReference type="InterPro" id="IPR011009">
    <property type="entry name" value="Kinase-like_dom_sf"/>
</dbReference>
<comment type="catalytic activity">
    <reaction evidence="10">
        <text>L-tyrosyl-[protein] + ATP = O-phospho-L-tyrosyl-[protein] + ADP + H(+)</text>
        <dbReference type="Rhea" id="RHEA:10596"/>
        <dbReference type="Rhea" id="RHEA-COMP:10136"/>
        <dbReference type="Rhea" id="RHEA-COMP:20101"/>
        <dbReference type="ChEBI" id="CHEBI:15378"/>
        <dbReference type="ChEBI" id="CHEBI:30616"/>
        <dbReference type="ChEBI" id="CHEBI:46858"/>
        <dbReference type="ChEBI" id="CHEBI:61978"/>
        <dbReference type="ChEBI" id="CHEBI:456216"/>
        <dbReference type="EC" id="2.7.12.1"/>
    </reaction>
</comment>
<dbReference type="PANTHER" id="PTHR24058">
    <property type="entry name" value="DUAL SPECIFICITY PROTEIN KINASE"/>
    <property type="match status" value="1"/>
</dbReference>
<dbReference type="GO" id="GO:0004674">
    <property type="term" value="F:protein serine/threonine kinase activity"/>
    <property type="evidence" value="ECO:0007669"/>
    <property type="project" value="UniProtKB-KW"/>
</dbReference>
<comment type="catalytic activity">
    <reaction evidence="9">
        <text>L-threonyl-[protein] + ATP = O-phospho-L-threonyl-[protein] + ADP + H(+)</text>
        <dbReference type="Rhea" id="RHEA:46608"/>
        <dbReference type="Rhea" id="RHEA-COMP:11060"/>
        <dbReference type="Rhea" id="RHEA-COMP:11605"/>
        <dbReference type="ChEBI" id="CHEBI:15378"/>
        <dbReference type="ChEBI" id="CHEBI:30013"/>
        <dbReference type="ChEBI" id="CHEBI:30616"/>
        <dbReference type="ChEBI" id="CHEBI:61977"/>
        <dbReference type="ChEBI" id="CHEBI:456216"/>
        <dbReference type="EC" id="2.7.12.1"/>
    </reaction>
</comment>
<dbReference type="STRING" id="282301.A0A267F9G2"/>
<dbReference type="PROSITE" id="PS00108">
    <property type="entry name" value="PROTEIN_KINASE_ST"/>
    <property type="match status" value="1"/>
</dbReference>
<dbReference type="CDD" id="cd14226">
    <property type="entry name" value="PKc_DYRK1"/>
    <property type="match status" value="1"/>
</dbReference>
<dbReference type="Gene3D" id="1.10.510.10">
    <property type="entry name" value="Transferase(Phosphotransferase) domain 1"/>
    <property type="match status" value="1"/>
</dbReference>
<feature type="compositionally biased region" description="Low complexity" evidence="12">
    <location>
        <begin position="559"/>
        <end position="568"/>
    </location>
</feature>
<dbReference type="InterPro" id="IPR050494">
    <property type="entry name" value="Ser_Thr_dual-spec_kinase"/>
</dbReference>
<evidence type="ECO:0000256" key="9">
    <source>
        <dbReference type="ARBA" id="ARBA00049308"/>
    </source>
</evidence>
<evidence type="ECO:0000256" key="12">
    <source>
        <dbReference type="SAM" id="MobiDB-lite"/>
    </source>
</evidence>
<dbReference type="OrthoDB" id="9332038at2759"/>
<evidence type="ECO:0000256" key="2">
    <source>
        <dbReference type="ARBA" id="ARBA00013203"/>
    </source>
</evidence>
<comment type="similarity">
    <text evidence="1">Belongs to the protein kinase superfamily. CMGC Ser/Thr protein kinase family. MNB/DYRK subfamily.</text>
</comment>
<dbReference type="GO" id="GO:0005524">
    <property type="term" value="F:ATP binding"/>
    <property type="evidence" value="ECO:0007669"/>
    <property type="project" value="UniProtKB-UniRule"/>
</dbReference>
<dbReference type="InterPro" id="IPR000719">
    <property type="entry name" value="Prot_kinase_dom"/>
</dbReference>
<evidence type="ECO:0000256" key="3">
    <source>
        <dbReference type="ARBA" id="ARBA00022527"/>
    </source>
</evidence>
<sequence length="568" mass="62226">QLGTITTGHSGRSKHALSLRPARSSSMAGLYGRIMTADQLAASQDYENNKPAPSSLVSTSLGAGKSTSITTVSVTAVSAAPPAPASSAAAAAAAATALFLSSSDMSTSFHAYSASTTASAVAPAAAAAVPSASGCESLKSCYRDPADRPLMKLSSGLIKTYKTINEHYYVKKKRRLKESTSAEAGEAADAAQQKKREKKVHNDGYDDQNHDYVVRPGEIWYDRYEVASLIGRGSFGQVVKALDIEERQWVAVKVIKNKKAFLSQAQVEVRLLELMSQQPDYANFIVSLRRHFMFRKHLFLVFELLSYNLYDLLRNTNFRGVSLGLTRKFGQQLCAALDFLARPELQIIHSDLKPENILLVNPKRSAIRIIDFGSSCQLHTRIYQYIQSRFYRSPEVLLGMEYGLPIDMWSLACILVEMHTGEPLFAGHNEFDQMMRLTETLGLPPSSLLDQGRKSERFFERLPDGAGHQPRPASLNGLGARRPSYQPPGSRQLLRDILGADIGGPGGRRRGEAGHGPADYHVFADFLGRALTYDPWQRIRPGQALQHRFCRPSPPSPPGAVGSSGTAR</sequence>
<protein>
    <recommendedName>
        <fullName evidence="2">dual-specificity kinase</fullName>
        <ecNumber evidence="2">2.7.12.1</ecNumber>
    </recommendedName>
</protein>
<dbReference type="InterPro" id="IPR017441">
    <property type="entry name" value="Protein_kinase_ATP_BS"/>
</dbReference>
<dbReference type="PANTHER" id="PTHR24058:SF28">
    <property type="entry name" value="SERINE_THREONINE-PROTEIN KINASE MINIBRAIN"/>
    <property type="match status" value="1"/>
</dbReference>
<evidence type="ECO:0000256" key="1">
    <source>
        <dbReference type="ARBA" id="ARBA00008867"/>
    </source>
</evidence>
<evidence type="ECO:0000313" key="14">
    <source>
        <dbReference type="EMBL" id="PAA70416.1"/>
    </source>
</evidence>
<dbReference type="SUPFAM" id="SSF56112">
    <property type="entry name" value="Protein kinase-like (PK-like)"/>
    <property type="match status" value="1"/>
</dbReference>
<evidence type="ECO:0000259" key="13">
    <source>
        <dbReference type="PROSITE" id="PS50011"/>
    </source>
</evidence>
<dbReference type="EMBL" id="NIVC01000916">
    <property type="protein sequence ID" value="PAA74899.1"/>
    <property type="molecule type" value="Genomic_DNA"/>
</dbReference>
<feature type="non-terminal residue" evidence="14">
    <location>
        <position position="1"/>
    </location>
</feature>
<organism evidence="14 16">
    <name type="scientific">Macrostomum lignano</name>
    <dbReference type="NCBI Taxonomy" id="282301"/>
    <lineage>
        <taxon>Eukaryota</taxon>
        <taxon>Metazoa</taxon>
        <taxon>Spiralia</taxon>
        <taxon>Lophotrochozoa</taxon>
        <taxon>Platyhelminthes</taxon>
        <taxon>Rhabditophora</taxon>
        <taxon>Macrostomorpha</taxon>
        <taxon>Macrostomida</taxon>
        <taxon>Macrostomidae</taxon>
        <taxon>Macrostomum</taxon>
    </lineage>
</organism>
<evidence type="ECO:0000313" key="15">
    <source>
        <dbReference type="EMBL" id="PAA74899.1"/>
    </source>
</evidence>
<gene>
    <name evidence="14" type="ORF">BOX15_Mlig023518g1</name>
    <name evidence="15" type="ORF">BOX15_Mlig023518g4</name>
</gene>
<feature type="region of interest" description="Disordered" evidence="12">
    <location>
        <begin position="546"/>
        <end position="568"/>
    </location>
</feature>
<dbReference type="PROSITE" id="PS00107">
    <property type="entry name" value="PROTEIN_KINASE_ATP"/>
    <property type="match status" value="1"/>
</dbReference>
<keyword evidence="6" id="KW-0418">Kinase</keyword>
<comment type="caution">
    <text evidence="14">The sequence shown here is derived from an EMBL/GenBank/DDBJ whole genome shotgun (WGS) entry which is preliminary data.</text>
</comment>
<evidence type="ECO:0000313" key="16">
    <source>
        <dbReference type="Proteomes" id="UP000215902"/>
    </source>
</evidence>
<keyword evidence="5 11" id="KW-0547">Nucleotide-binding</keyword>
<evidence type="ECO:0000256" key="4">
    <source>
        <dbReference type="ARBA" id="ARBA00022679"/>
    </source>
</evidence>
<evidence type="ECO:0000256" key="10">
    <source>
        <dbReference type="ARBA" id="ARBA00051680"/>
    </source>
</evidence>
<feature type="region of interest" description="Disordered" evidence="12">
    <location>
        <begin position="180"/>
        <end position="207"/>
    </location>
</feature>
<dbReference type="PROSITE" id="PS50011">
    <property type="entry name" value="PROTEIN_KINASE_DOM"/>
    <property type="match status" value="1"/>
</dbReference>
<dbReference type="Gene3D" id="3.30.200.20">
    <property type="entry name" value="Phosphorylase Kinase, domain 1"/>
    <property type="match status" value="1"/>
</dbReference>
<dbReference type="FunFam" id="3.30.200.20:FF:000087">
    <property type="entry name" value="Dual specificity tyrosine-phosphorylation-regulated kinase 1A"/>
    <property type="match status" value="1"/>
</dbReference>
<proteinExistence type="inferred from homology"/>
<dbReference type="EMBL" id="NIVC01001238">
    <property type="protein sequence ID" value="PAA70416.1"/>
    <property type="molecule type" value="Genomic_DNA"/>
</dbReference>
<accession>A0A267F9G2</accession>
<feature type="compositionally biased region" description="Low complexity" evidence="12">
    <location>
        <begin position="182"/>
        <end position="191"/>
    </location>
</feature>
<reference evidence="14 16" key="1">
    <citation type="submission" date="2017-06" db="EMBL/GenBank/DDBJ databases">
        <title>A platform for efficient transgenesis in Macrostomum lignano, a flatworm model organism for stem cell research.</title>
        <authorList>
            <person name="Berezikov E."/>
        </authorList>
    </citation>
    <scope>NUCLEOTIDE SEQUENCE [LARGE SCALE GENOMIC DNA]</scope>
    <source>
        <strain evidence="14">DV1</strain>
        <tissue evidence="14">Whole organism</tissue>
    </source>
</reference>
<feature type="binding site" evidence="11">
    <location>
        <position position="253"/>
    </location>
    <ligand>
        <name>ATP</name>
        <dbReference type="ChEBI" id="CHEBI:30616"/>
    </ligand>
</feature>
<dbReference type="Pfam" id="PF00069">
    <property type="entry name" value="Pkinase"/>
    <property type="match status" value="1"/>
</dbReference>
<dbReference type="InterPro" id="IPR044131">
    <property type="entry name" value="PKc_DYR1A/1B"/>
</dbReference>
<dbReference type="SMART" id="SM00220">
    <property type="entry name" value="S_TKc"/>
    <property type="match status" value="1"/>
</dbReference>
<dbReference type="AlphaFoldDB" id="A0A267F9G2"/>
<evidence type="ECO:0000256" key="11">
    <source>
        <dbReference type="PROSITE-ProRule" id="PRU10141"/>
    </source>
</evidence>
<keyword evidence="16" id="KW-1185">Reference proteome</keyword>
<dbReference type="Proteomes" id="UP000215902">
    <property type="component" value="Unassembled WGS sequence"/>
</dbReference>
<dbReference type="EC" id="2.7.12.1" evidence="2"/>
<dbReference type="InterPro" id="IPR008271">
    <property type="entry name" value="Ser/Thr_kinase_AS"/>
</dbReference>